<evidence type="ECO:0000256" key="1">
    <source>
        <dbReference type="SAM" id="MobiDB-lite"/>
    </source>
</evidence>
<reference evidence="2 3" key="1">
    <citation type="submission" date="2024-02" db="EMBL/GenBank/DDBJ databases">
        <title>De novo assembly and annotation of 12 fungi associated with fruit tree decline syndrome in Ontario, Canada.</title>
        <authorList>
            <person name="Sulman M."/>
            <person name="Ellouze W."/>
            <person name="Ilyukhin E."/>
        </authorList>
    </citation>
    <scope>NUCLEOTIDE SEQUENCE [LARGE SCALE GENOMIC DNA]</scope>
    <source>
        <strain evidence="2 3">M11/M66-122</strain>
    </source>
</reference>
<dbReference type="AlphaFoldDB" id="A0AAN9V1A7"/>
<feature type="region of interest" description="Disordered" evidence="1">
    <location>
        <begin position="249"/>
        <end position="289"/>
    </location>
</feature>
<gene>
    <name evidence="2" type="ORF">SLS62_000746</name>
</gene>
<evidence type="ECO:0000313" key="3">
    <source>
        <dbReference type="Proteomes" id="UP001320420"/>
    </source>
</evidence>
<name>A0AAN9V1A7_9PEZI</name>
<proteinExistence type="predicted"/>
<protein>
    <submittedName>
        <fullName evidence="2">Uncharacterized protein</fullName>
    </submittedName>
</protein>
<keyword evidence="3" id="KW-1185">Reference proteome</keyword>
<sequence>MAKDKADKPRKERTDKATKREKKVSRDAVEKSTTKAKKKSKRATTPESSADEDSDSSEGAPVVGTVSPLAQSLSANEDKGISGFICCDADNKKKKDKKEKKAEKKAKKEKKEKKAKTADTADTSDTSDEEDTDAPPLFMIDTKPTPVDPSATAAAESENEDGSNAATGDRKSKKSKNQGPPSGLNRATRRRIMLIERQRETIEKRLAAAAPEGSAEDRASEVQKELDVWTQRYDEKAAQKAEKARVRKAKEAARLKSKTGKALTGRRLKEREKQLSAIEKAAQKKKSRA</sequence>
<feature type="compositionally biased region" description="Basic residues" evidence="1">
    <location>
        <begin position="255"/>
        <end position="266"/>
    </location>
</feature>
<accession>A0AAN9V1A7</accession>
<feature type="compositionally biased region" description="Basic and acidic residues" evidence="1">
    <location>
        <begin position="1"/>
        <end position="33"/>
    </location>
</feature>
<dbReference type="Proteomes" id="UP001320420">
    <property type="component" value="Unassembled WGS sequence"/>
</dbReference>
<organism evidence="2 3">
    <name type="scientific">Diatrype stigma</name>
    <dbReference type="NCBI Taxonomy" id="117547"/>
    <lineage>
        <taxon>Eukaryota</taxon>
        <taxon>Fungi</taxon>
        <taxon>Dikarya</taxon>
        <taxon>Ascomycota</taxon>
        <taxon>Pezizomycotina</taxon>
        <taxon>Sordariomycetes</taxon>
        <taxon>Xylariomycetidae</taxon>
        <taxon>Xylariales</taxon>
        <taxon>Diatrypaceae</taxon>
        <taxon>Diatrype</taxon>
    </lineage>
</organism>
<feature type="region of interest" description="Disordered" evidence="1">
    <location>
        <begin position="1"/>
        <end position="191"/>
    </location>
</feature>
<feature type="compositionally biased region" description="Basic residues" evidence="1">
    <location>
        <begin position="92"/>
        <end position="114"/>
    </location>
</feature>
<comment type="caution">
    <text evidence="2">The sequence shown here is derived from an EMBL/GenBank/DDBJ whole genome shotgun (WGS) entry which is preliminary data.</text>
</comment>
<dbReference type="EMBL" id="JAKJXP020000003">
    <property type="protein sequence ID" value="KAK7757197.1"/>
    <property type="molecule type" value="Genomic_DNA"/>
</dbReference>
<evidence type="ECO:0000313" key="2">
    <source>
        <dbReference type="EMBL" id="KAK7757197.1"/>
    </source>
</evidence>